<proteinExistence type="predicted"/>
<feature type="compositionally biased region" description="Polar residues" evidence="1">
    <location>
        <begin position="321"/>
        <end position="347"/>
    </location>
</feature>
<gene>
    <name evidence="3" type="ORF">OSB04_011700</name>
</gene>
<feature type="domain" description="Retrotransposon gag" evidence="2">
    <location>
        <begin position="97"/>
        <end position="182"/>
    </location>
</feature>
<evidence type="ECO:0000259" key="2">
    <source>
        <dbReference type="Pfam" id="PF03732"/>
    </source>
</evidence>
<dbReference type="EMBL" id="JARYMX010000003">
    <property type="protein sequence ID" value="KAJ9557086.1"/>
    <property type="molecule type" value="Genomic_DNA"/>
</dbReference>
<sequence>MLSEDILGRWFRNVKSKRRLRDMTRDACKRCLKFGDYLKISRRLPNSFCDLESKGGDCWVQNRIVSEITKLAQSEDKGKVKVVFKVKNLNLEQQTHKAREWYNSLQPDSVITWNQMAEKFLKKYFPPLRNAQSRNDICSFQQLDGEAVPTAWERFKELLRKCPHHGIPYCIQLETFYNGLNEGARQMLDATAGGAFTARSYNEGYIILERISNNNGHWVDPRSIPNRSSGCREADSQAVFVSKLSDIMAAAIRKLTTEKQVVSIVHSSETTELPVQCTYCGGDHLFDACPGNPEQVNYVGSNNFRSGPFSPTYNPGWRQHPNLSWNNPTLNPQLPKLQGQSHTDNYRQSNFQNQGQSNFQNQKRVHFQDEEAPRFQNTQHTQNPPQSSFKYQRSQTESSGSLESMMKGFMT</sequence>
<accession>A0AA38TN20</accession>
<dbReference type="Proteomes" id="UP001172457">
    <property type="component" value="Chromosome 3"/>
</dbReference>
<dbReference type="AlphaFoldDB" id="A0AA38TN20"/>
<feature type="region of interest" description="Disordered" evidence="1">
    <location>
        <begin position="374"/>
        <end position="411"/>
    </location>
</feature>
<comment type="caution">
    <text evidence="3">The sequence shown here is derived from an EMBL/GenBank/DDBJ whole genome shotgun (WGS) entry which is preliminary data.</text>
</comment>
<feature type="compositionally biased region" description="Polar residues" evidence="1">
    <location>
        <begin position="375"/>
        <end position="402"/>
    </location>
</feature>
<organism evidence="3 4">
    <name type="scientific">Centaurea solstitialis</name>
    <name type="common">yellow star-thistle</name>
    <dbReference type="NCBI Taxonomy" id="347529"/>
    <lineage>
        <taxon>Eukaryota</taxon>
        <taxon>Viridiplantae</taxon>
        <taxon>Streptophyta</taxon>
        <taxon>Embryophyta</taxon>
        <taxon>Tracheophyta</taxon>
        <taxon>Spermatophyta</taxon>
        <taxon>Magnoliopsida</taxon>
        <taxon>eudicotyledons</taxon>
        <taxon>Gunneridae</taxon>
        <taxon>Pentapetalae</taxon>
        <taxon>asterids</taxon>
        <taxon>campanulids</taxon>
        <taxon>Asterales</taxon>
        <taxon>Asteraceae</taxon>
        <taxon>Carduoideae</taxon>
        <taxon>Cardueae</taxon>
        <taxon>Centaureinae</taxon>
        <taxon>Centaurea</taxon>
    </lineage>
</organism>
<evidence type="ECO:0000256" key="1">
    <source>
        <dbReference type="SAM" id="MobiDB-lite"/>
    </source>
</evidence>
<keyword evidence="4" id="KW-1185">Reference proteome</keyword>
<dbReference type="Pfam" id="PF03732">
    <property type="entry name" value="Retrotrans_gag"/>
    <property type="match status" value="1"/>
</dbReference>
<reference evidence="3" key="1">
    <citation type="submission" date="2023-03" db="EMBL/GenBank/DDBJ databases">
        <title>Chromosome-scale reference genome and RAD-based genetic map of yellow starthistle (Centaurea solstitialis) reveal putative structural variation and QTLs associated with invader traits.</title>
        <authorList>
            <person name="Reatini B."/>
            <person name="Cang F.A."/>
            <person name="Jiang Q."/>
            <person name="Mckibben M.T.W."/>
            <person name="Barker M.S."/>
            <person name="Rieseberg L.H."/>
            <person name="Dlugosch K.M."/>
        </authorList>
    </citation>
    <scope>NUCLEOTIDE SEQUENCE</scope>
    <source>
        <strain evidence="3">CAN-66</strain>
        <tissue evidence="3">Leaf</tissue>
    </source>
</reference>
<evidence type="ECO:0000313" key="4">
    <source>
        <dbReference type="Proteomes" id="UP001172457"/>
    </source>
</evidence>
<dbReference type="PANTHER" id="PTHR33223:SF6">
    <property type="entry name" value="CCHC-TYPE DOMAIN-CONTAINING PROTEIN"/>
    <property type="match status" value="1"/>
</dbReference>
<protein>
    <recommendedName>
        <fullName evidence="2">Retrotransposon gag domain-containing protein</fullName>
    </recommendedName>
</protein>
<name>A0AA38TN20_9ASTR</name>
<dbReference type="PANTHER" id="PTHR33223">
    <property type="entry name" value="CCHC-TYPE DOMAIN-CONTAINING PROTEIN"/>
    <property type="match status" value="1"/>
</dbReference>
<dbReference type="InterPro" id="IPR005162">
    <property type="entry name" value="Retrotrans_gag_dom"/>
</dbReference>
<evidence type="ECO:0000313" key="3">
    <source>
        <dbReference type="EMBL" id="KAJ9557086.1"/>
    </source>
</evidence>
<feature type="region of interest" description="Disordered" evidence="1">
    <location>
        <begin position="310"/>
        <end position="356"/>
    </location>
</feature>